<keyword evidence="4" id="KW-1185">Reference proteome</keyword>
<sequence>MVRNLKLKTMINMRQFLVIIVTVITIYSCNENYKNRSRLTGINTLSYTDVEYIGIRDSAIVSTYSGRIGKIINGIEKEELFAQIDDEIYSLAYSKERNEIMASTMDSGILVLNATNGKIIKKLKTGASWINDISISSDGKYLMGFNGHHENFVWDVTKNYKPIDYPKDFPNAVVRLGKENIIYHTGGGKLILWYPETGQVKVTKSERGKLVDVNSNGDLLYLNHDELIICTLKDTIRITIKKKHPDWPYYLASRDSIFRIPLQMKLTTAQITKNTVFTGGIDRSIRYWDVATGHLKDELLKHGATISSIKISKDLSQMVSVDLKGGIHYTNLQ</sequence>
<dbReference type="Proteomes" id="UP000663935">
    <property type="component" value="Chromosome"/>
</dbReference>
<dbReference type="RefSeq" id="WP_207972219.1">
    <property type="nucleotide sequence ID" value="NZ_CP071795.1"/>
</dbReference>
<proteinExistence type="predicted"/>
<evidence type="ECO:0000256" key="1">
    <source>
        <dbReference type="ARBA" id="ARBA00022574"/>
    </source>
</evidence>
<dbReference type="InterPro" id="IPR015943">
    <property type="entry name" value="WD40/YVTN_repeat-like_dom_sf"/>
</dbReference>
<evidence type="ECO:0000313" key="4">
    <source>
        <dbReference type="Proteomes" id="UP000663935"/>
    </source>
</evidence>
<evidence type="ECO:0000313" key="3">
    <source>
        <dbReference type="EMBL" id="QTD38077.1"/>
    </source>
</evidence>
<dbReference type="PANTHER" id="PTHR44006:SF1">
    <property type="entry name" value="U5 SMALL NUCLEAR RIBONUCLEOPROTEIN 40 KDA PROTEIN"/>
    <property type="match status" value="1"/>
</dbReference>
<dbReference type="InterPro" id="IPR052234">
    <property type="entry name" value="U5_snRNP_Component"/>
</dbReference>
<dbReference type="EMBL" id="CP071795">
    <property type="protein sequence ID" value="QTD38077.1"/>
    <property type="molecule type" value="Genomic_DNA"/>
</dbReference>
<name>A0ABX7SV05_9FLAO</name>
<evidence type="ECO:0008006" key="5">
    <source>
        <dbReference type="Google" id="ProtNLM"/>
    </source>
</evidence>
<protein>
    <recommendedName>
        <fullName evidence="5">WD40 repeat domain-containing protein</fullName>
    </recommendedName>
</protein>
<accession>A0ABX7SV05</accession>
<keyword evidence="1" id="KW-0853">WD repeat</keyword>
<dbReference type="Gene3D" id="2.130.10.10">
    <property type="entry name" value="YVTN repeat-like/Quinoprotein amine dehydrogenase"/>
    <property type="match status" value="2"/>
</dbReference>
<dbReference type="PROSITE" id="PS51257">
    <property type="entry name" value="PROKAR_LIPOPROTEIN"/>
    <property type="match status" value="1"/>
</dbReference>
<dbReference type="InterPro" id="IPR011047">
    <property type="entry name" value="Quinoprotein_ADH-like_sf"/>
</dbReference>
<evidence type="ECO:0000256" key="2">
    <source>
        <dbReference type="ARBA" id="ARBA00022737"/>
    </source>
</evidence>
<dbReference type="PANTHER" id="PTHR44006">
    <property type="entry name" value="U5 SMALL NUCLEAR RIBONUCLEOPROTEIN 40 KDA PROTEIN"/>
    <property type="match status" value="1"/>
</dbReference>
<keyword evidence="2" id="KW-0677">Repeat</keyword>
<gene>
    <name evidence="3" type="ORF">JL193_01870</name>
</gene>
<organism evidence="3 4">
    <name type="scientific">Polaribacter batillariae</name>
    <dbReference type="NCBI Taxonomy" id="2808900"/>
    <lineage>
        <taxon>Bacteria</taxon>
        <taxon>Pseudomonadati</taxon>
        <taxon>Bacteroidota</taxon>
        <taxon>Flavobacteriia</taxon>
        <taxon>Flavobacteriales</taxon>
        <taxon>Flavobacteriaceae</taxon>
    </lineage>
</organism>
<reference evidence="3 4" key="1">
    <citation type="submission" date="2021-03" db="EMBL/GenBank/DDBJ databases">
        <title>Complete genome of Polaribacter_sp.G4M1.</title>
        <authorList>
            <person name="Jeong S.W."/>
            <person name="Bae J.W."/>
        </authorList>
    </citation>
    <scope>NUCLEOTIDE SEQUENCE [LARGE SCALE GENOMIC DNA]</scope>
    <source>
        <strain evidence="3 4">G4M1</strain>
    </source>
</reference>
<dbReference type="SUPFAM" id="SSF50998">
    <property type="entry name" value="Quinoprotein alcohol dehydrogenase-like"/>
    <property type="match status" value="1"/>
</dbReference>